<evidence type="ECO:0000313" key="8">
    <source>
        <dbReference type="EMBL" id="CAK7266402.1"/>
    </source>
</evidence>
<reference evidence="8 9" key="1">
    <citation type="submission" date="2024-01" db="EMBL/GenBank/DDBJ databases">
        <authorList>
            <person name="Allen C."/>
            <person name="Tagirdzhanova G."/>
        </authorList>
    </citation>
    <scope>NUCLEOTIDE SEQUENCE [LARGE SCALE GENOMIC DNA]</scope>
    <source>
        <strain evidence="8 9">CBS 573.63</strain>
    </source>
</reference>
<evidence type="ECO:0000256" key="2">
    <source>
        <dbReference type="ARBA" id="ARBA00007322"/>
    </source>
</evidence>
<comment type="subcellular location">
    <subcellularLocation>
        <location evidence="1">Membrane</location>
        <topology evidence="1">Multi-pass membrane protein</topology>
    </subcellularLocation>
</comment>
<dbReference type="EMBL" id="CAWUOM010000025">
    <property type="protein sequence ID" value="CAK7266402.1"/>
    <property type="molecule type" value="Genomic_DNA"/>
</dbReference>
<accession>A0ABP0DH35</accession>
<name>A0ABP0DH35_9PEZI</name>
<comment type="similarity">
    <text evidence="2">Belongs to the PER33/POM33 family.</text>
</comment>
<keyword evidence="3 7" id="KW-0812">Transmembrane</keyword>
<sequence>MAPPPSADLPLTERLLTLAKTLQFGWFAGHLTLILCTLRYSLSWIRFNYSTFAPRFAYRTAFVAAAATYGIVVYKTFKARSKGGRAPAGIAGAVGLLSDENVQYLLLALVWLYSRQFLLALLPYAIYSVFHVATYTRTNLIPTLAPRAAAPATSPSASATGAASPGASAAGKSTAPAHPVAESIGRFVKQYYDSSMSVVALLEIVLWFRLLLSAITFSKGSWILIAVYTAFLRARFAQSSHVQSAFAHFEARVDNLTGAQGMNPTVRQLWVTVKGGVRQAYAATDLQKYVGGAQPPRKTQ</sequence>
<keyword evidence="5 7" id="KW-0472">Membrane</keyword>
<evidence type="ECO:0000256" key="6">
    <source>
        <dbReference type="SAM" id="MobiDB-lite"/>
    </source>
</evidence>
<dbReference type="InterPro" id="IPR051645">
    <property type="entry name" value="PER33/POM33_regulator"/>
</dbReference>
<dbReference type="PANTHER" id="PTHR12703">
    <property type="entry name" value="TRANSMEMBRANE PROTEIN 33"/>
    <property type="match status" value="1"/>
</dbReference>
<dbReference type="PANTHER" id="PTHR12703:SF4">
    <property type="entry name" value="TRANSMEMBRANE PROTEIN 33"/>
    <property type="match status" value="1"/>
</dbReference>
<evidence type="ECO:0000256" key="3">
    <source>
        <dbReference type="ARBA" id="ARBA00022692"/>
    </source>
</evidence>
<feature type="transmembrane region" description="Helical" evidence="7">
    <location>
        <begin position="24"/>
        <end position="44"/>
    </location>
</feature>
<keyword evidence="4 7" id="KW-1133">Transmembrane helix</keyword>
<dbReference type="Pfam" id="PF03661">
    <property type="entry name" value="TMEM33_Pom33"/>
    <property type="match status" value="1"/>
</dbReference>
<evidence type="ECO:0000256" key="7">
    <source>
        <dbReference type="SAM" id="Phobius"/>
    </source>
</evidence>
<dbReference type="InterPro" id="IPR005344">
    <property type="entry name" value="TMEM33/Pom33"/>
</dbReference>
<feature type="region of interest" description="Disordered" evidence="6">
    <location>
        <begin position="156"/>
        <end position="175"/>
    </location>
</feature>
<organism evidence="8 9">
    <name type="scientific">Sporothrix epigloea</name>
    <dbReference type="NCBI Taxonomy" id="1892477"/>
    <lineage>
        <taxon>Eukaryota</taxon>
        <taxon>Fungi</taxon>
        <taxon>Dikarya</taxon>
        <taxon>Ascomycota</taxon>
        <taxon>Pezizomycotina</taxon>
        <taxon>Sordariomycetes</taxon>
        <taxon>Sordariomycetidae</taxon>
        <taxon>Ophiostomatales</taxon>
        <taxon>Ophiostomataceae</taxon>
        <taxon>Sporothrix</taxon>
    </lineage>
</organism>
<keyword evidence="9" id="KW-1185">Reference proteome</keyword>
<gene>
    <name evidence="8" type="primary">POM33</name>
    <name evidence="8" type="ORF">SEPCBS57363_002070</name>
</gene>
<feature type="transmembrane region" description="Helical" evidence="7">
    <location>
        <begin position="56"/>
        <end position="77"/>
    </location>
</feature>
<evidence type="ECO:0000256" key="5">
    <source>
        <dbReference type="ARBA" id="ARBA00023136"/>
    </source>
</evidence>
<evidence type="ECO:0000313" key="9">
    <source>
        <dbReference type="Proteomes" id="UP001642501"/>
    </source>
</evidence>
<protein>
    <submittedName>
        <fullName evidence="8">Transmembrane nucleoporin</fullName>
    </submittedName>
</protein>
<evidence type="ECO:0000256" key="1">
    <source>
        <dbReference type="ARBA" id="ARBA00004141"/>
    </source>
</evidence>
<comment type="caution">
    <text evidence="8">The sequence shown here is derived from an EMBL/GenBank/DDBJ whole genome shotgun (WGS) entry which is preliminary data.</text>
</comment>
<feature type="transmembrane region" description="Helical" evidence="7">
    <location>
        <begin position="206"/>
        <end position="231"/>
    </location>
</feature>
<proteinExistence type="inferred from homology"/>
<evidence type="ECO:0000256" key="4">
    <source>
        <dbReference type="ARBA" id="ARBA00022989"/>
    </source>
</evidence>
<dbReference type="Proteomes" id="UP001642501">
    <property type="component" value="Unassembled WGS sequence"/>
</dbReference>